<dbReference type="PATRIC" id="fig|45068.5.peg.1286"/>
<dbReference type="PANTHER" id="PTHR42705">
    <property type="entry name" value="BIFUNCTIONAL NON-HOMOLOGOUS END JOINING PROTEIN LIGD"/>
    <property type="match status" value="1"/>
</dbReference>
<dbReference type="Gene3D" id="3.90.920.10">
    <property type="entry name" value="DNA primase, PRIM domain"/>
    <property type="match status" value="1"/>
</dbReference>
<dbReference type="Proteomes" id="UP000054997">
    <property type="component" value="Unassembled WGS sequence"/>
</dbReference>
<keyword evidence="3" id="KW-1185">Reference proteome</keyword>
<dbReference type="NCBIfam" id="TIGR02778">
    <property type="entry name" value="ligD_pol"/>
    <property type="match status" value="1"/>
</dbReference>
<keyword evidence="2" id="KW-0436">Ligase</keyword>
<dbReference type="Pfam" id="PF21686">
    <property type="entry name" value="LigD_Prim-Pol"/>
    <property type="match status" value="1"/>
</dbReference>
<comment type="caution">
    <text evidence="2">The sequence shown here is derived from an EMBL/GenBank/DDBJ whole genome shotgun (WGS) entry which is preliminary data.</text>
</comment>
<dbReference type="STRING" id="45068.Llon_1192"/>
<reference evidence="2 3" key="1">
    <citation type="submission" date="2015-11" db="EMBL/GenBank/DDBJ databases">
        <title>Genomic analysis of 38 Legionella species identifies large and diverse effector repertoires.</title>
        <authorList>
            <person name="Burstein D."/>
            <person name="Amaro F."/>
            <person name="Zusman T."/>
            <person name="Lifshitz Z."/>
            <person name="Cohen O."/>
            <person name="Gilbert J.A."/>
            <person name="Pupko T."/>
            <person name="Shuman H.A."/>
            <person name="Segal G."/>
        </authorList>
    </citation>
    <scope>NUCLEOTIDE SEQUENCE [LARGE SCALE GENOMIC DNA]</scope>
    <source>
        <strain evidence="2 3">ATCC 49505</strain>
    </source>
</reference>
<dbReference type="CDD" id="cd04861">
    <property type="entry name" value="LigD_Pol_like"/>
    <property type="match status" value="1"/>
</dbReference>
<dbReference type="GO" id="GO:0003910">
    <property type="term" value="F:DNA ligase (ATP) activity"/>
    <property type="evidence" value="ECO:0007669"/>
    <property type="project" value="UniProtKB-EC"/>
</dbReference>
<dbReference type="EC" id="6.5.1.1" evidence="2"/>
<protein>
    <submittedName>
        <fullName evidence="2">Putative ATP-dependent DNA ligase YkoU</fullName>
        <ecNumber evidence="2">6.5.1.1</ecNumber>
    </submittedName>
</protein>
<dbReference type="InterPro" id="IPR052171">
    <property type="entry name" value="NHEJ_LigD"/>
</dbReference>
<name>A0A0W0VMR7_9GAMM</name>
<gene>
    <name evidence="2" type="primary">ykoU</name>
    <name evidence="2" type="ORF">Llon_1192</name>
</gene>
<dbReference type="InterPro" id="IPR014145">
    <property type="entry name" value="LigD_pol_dom"/>
</dbReference>
<dbReference type="OrthoDB" id="9802472at2"/>
<accession>A0A0W0VMR7</accession>
<sequence>MKIDHITITHPDKMLFPKDDITKIEVADYYRRIADYMLPWIKNRPLTLKRYPEGIQESGFFNKHAPDYFPDFIERFTVPMEQNQSEMQMVGAENASDLIYLAGQNTIEFHMALSKMENIKKPDQIIFDFDPSDDDFEKVRTAALQLKQILDQKDIPSFVKTSGSRGVHVHIPIRVDKEFTAVKEKAKKIAEVLHHACPGLTTLEQRKKKRGNKVFIDYLRNEYAMTAIAPYSLRARNGAPLATPIEWDELKDTSLMPHTYHLKNIFRRLGQKENPWSQFVRKSIALESIEIE</sequence>
<dbReference type="PANTHER" id="PTHR42705:SF2">
    <property type="entry name" value="BIFUNCTIONAL NON-HOMOLOGOUS END JOINING PROTEIN LIGD"/>
    <property type="match status" value="1"/>
</dbReference>
<proteinExistence type="predicted"/>
<feature type="domain" description="DNA ligase D polymerase" evidence="1">
    <location>
        <begin position="22"/>
        <end position="276"/>
    </location>
</feature>
<dbReference type="RefSeq" id="WP_058529198.1">
    <property type="nucleotide sequence ID" value="NZ_CAAAHZ010000015.1"/>
</dbReference>
<dbReference type="AlphaFoldDB" id="A0A0W0VMR7"/>
<evidence type="ECO:0000259" key="1">
    <source>
        <dbReference type="Pfam" id="PF21686"/>
    </source>
</evidence>
<organism evidence="2 3">
    <name type="scientific">Legionella londiniensis</name>
    <dbReference type="NCBI Taxonomy" id="45068"/>
    <lineage>
        <taxon>Bacteria</taxon>
        <taxon>Pseudomonadati</taxon>
        <taxon>Pseudomonadota</taxon>
        <taxon>Gammaproteobacteria</taxon>
        <taxon>Legionellales</taxon>
        <taxon>Legionellaceae</taxon>
        <taxon>Legionella</taxon>
    </lineage>
</organism>
<evidence type="ECO:0000313" key="3">
    <source>
        <dbReference type="Proteomes" id="UP000054997"/>
    </source>
</evidence>
<dbReference type="EMBL" id="LNYK01000016">
    <property type="protein sequence ID" value="KTD21094.1"/>
    <property type="molecule type" value="Genomic_DNA"/>
</dbReference>
<evidence type="ECO:0000313" key="2">
    <source>
        <dbReference type="EMBL" id="KTD21094.1"/>
    </source>
</evidence>